<dbReference type="SMART" id="SM01362">
    <property type="entry name" value="DUF663"/>
    <property type="match status" value="1"/>
</dbReference>
<dbReference type="PROSITE" id="PS51714">
    <property type="entry name" value="G_BMS1"/>
    <property type="match status" value="1"/>
</dbReference>
<feature type="domain" description="Bms1-type G" evidence="6">
    <location>
        <begin position="81"/>
        <end position="253"/>
    </location>
</feature>
<evidence type="ECO:0000256" key="1">
    <source>
        <dbReference type="ARBA" id="ARBA00004604"/>
    </source>
</evidence>
<keyword evidence="8" id="KW-1185">Reference proteome</keyword>
<evidence type="ECO:0000256" key="4">
    <source>
        <dbReference type="ARBA" id="ARBA00038288"/>
    </source>
</evidence>
<dbReference type="STRING" id="1064592.G0VKT6"/>
<dbReference type="EMBL" id="HE576761">
    <property type="protein sequence ID" value="CCC72124.1"/>
    <property type="molecule type" value="Genomic_DNA"/>
</dbReference>
<gene>
    <name evidence="7" type="primary">NCAS0J01450</name>
    <name evidence="7" type="ordered locus">NCAS_0J01450</name>
</gene>
<dbReference type="GO" id="GO:0005525">
    <property type="term" value="F:GTP binding"/>
    <property type="evidence" value="ECO:0007669"/>
    <property type="project" value="TreeGrafter"/>
</dbReference>
<dbReference type="Pfam" id="PF04950">
    <property type="entry name" value="RIBIOP_C"/>
    <property type="match status" value="1"/>
</dbReference>
<dbReference type="GO" id="GO:0043021">
    <property type="term" value="F:ribonucleoprotein complex binding"/>
    <property type="evidence" value="ECO:0007669"/>
    <property type="project" value="EnsemblFungi"/>
</dbReference>
<dbReference type="AlphaFoldDB" id="G0VKT6"/>
<feature type="region of interest" description="Disordered" evidence="5">
    <location>
        <begin position="436"/>
        <end position="464"/>
    </location>
</feature>
<dbReference type="Pfam" id="PF08142">
    <property type="entry name" value="AARP2CN"/>
    <property type="match status" value="1"/>
</dbReference>
<dbReference type="Proteomes" id="UP000001640">
    <property type="component" value="Chromosome 10"/>
</dbReference>
<dbReference type="RefSeq" id="XP_003678462.1">
    <property type="nucleotide sequence ID" value="XM_003678414.1"/>
</dbReference>
<dbReference type="HOGENOM" id="CLU_009858_1_0_1"/>
<reference key="2">
    <citation type="submission" date="2011-08" db="EMBL/GenBank/DDBJ databases">
        <title>Genome sequence of Naumovozyma castellii.</title>
        <authorList>
            <person name="Gordon J.L."/>
            <person name="Armisen D."/>
            <person name="Proux-Wera E."/>
            <person name="OhEigeartaigh S.S."/>
            <person name="Byrne K.P."/>
            <person name="Wolfe K.H."/>
        </authorList>
    </citation>
    <scope>NUCLEOTIDE SEQUENCE</scope>
    <source>
        <strain>Type strain:CBS 4309</strain>
    </source>
</reference>
<evidence type="ECO:0000259" key="6">
    <source>
        <dbReference type="PROSITE" id="PS51714"/>
    </source>
</evidence>
<comment type="similarity">
    <text evidence="4">Belongs to the TRAFAC class translation factor GTPase superfamily. Bms1-like GTPase family. TSR1 subfamily.</text>
</comment>
<keyword evidence="3" id="KW-0539">Nucleus</keyword>
<evidence type="ECO:0000313" key="7">
    <source>
        <dbReference type="EMBL" id="CCC72124.1"/>
    </source>
</evidence>
<dbReference type="FunCoup" id="G0VKT6">
    <property type="interactions" value="1153"/>
</dbReference>
<dbReference type="GO" id="GO:0005730">
    <property type="term" value="C:nucleolus"/>
    <property type="evidence" value="ECO:0007669"/>
    <property type="project" value="UniProtKB-SubCell"/>
</dbReference>
<dbReference type="eggNOG" id="KOG1980">
    <property type="taxonomic scope" value="Eukaryota"/>
</dbReference>
<protein>
    <recommendedName>
        <fullName evidence="6">Bms1-type G domain-containing protein</fullName>
    </recommendedName>
</protein>
<dbReference type="InParanoid" id="G0VKT6"/>
<dbReference type="InterPro" id="IPR007034">
    <property type="entry name" value="BMS1_TSR1_C"/>
</dbReference>
<dbReference type="GO" id="GO:0005737">
    <property type="term" value="C:cytoplasm"/>
    <property type="evidence" value="ECO:0007669"/>
    <property type="project" value="EnsemblFungi"/>
</dbReference>
<feature type="region of interest" description="Disordered" evidence="5">
    <location>
        <begin position="1"/>
        <end position="25"/>
    </location>
</feature>
<dbReference type="InterPro" id="IPR012948">
    <property type="entry name" value="AARP2CN"/>
</dbReference>
<dbReference type="PANTHER" id="PTHR12858">
    <property type="entry name" value="RIBOSOME BIOGENESIS PROTEIN"/>
    <property type="match status" value="1"/>
</dbReference>
<evidence type="ECO:0000256" key="3">
    <source>
        <dbReference type="ARBA" id="ARBA00023242"/>
    </source>
</evidence>
<dbReference type="GO" id="GO:0003924">
    <property type="term" value="F:GTPase activity"/>
    <property type="evidence" value="ECO:0007669"/>
    <property type="project" value="TreeGrafter"/>
</dbReference>
<dbReference type="OrthoDB" id="119302at2759"/>
<evidence type="ECO:0000256" key="5">
    <source>
        <dbReference type="SAM" id="MobiDB-lite"/>
    </source>
</evidence>
<dbReference type="OMA" id="MNLPRFK"/>
<sequence>MAGHSHRSSVKNGHKAFKSKHASKGALKRVYKGKVEKEIANNKTLKGVSKLQRRNTARQLREKKILETFETRKLFEGANGAEKIITVIPLTADVFANDIVCKLLSAADLGANEMDQLKMDVNANVASVRTFKIRKFKSSLKIIIPDMSNFLNILDAAKVADFVVFGLSGTSEVDTEFGEQIVRALELQGISSFLGVVTNLSSVHEKEKFQLDVKQSLESYFKHFFPNEDRIFNLEKPSDSLNALRTLCQKLPRPVQWRDNRGYLIADYVDVIDDGSSTEFSQLVVGGTVRGVGFNADRLVHIPDLGDFQIERIEKVSASARKNISKSKNDGDELDLSLNNIMNATANRDNLDDYAPADLEMEDWTYEDDDFEYDNLSSARYDDHGFLPGREQFHKQVKVPKGTSDYQAKWYLDDVVDDADEPEENDFQERLIEDDAGMTYDMDVDNEEDENNEDREGDEESDDDFVELTVEEEERQLKEYRALEQEDREFPDEIELDPSESGIERLKRYRGLKNLYNCVWNVDEKDPYAPQEWKRLLRIGNYKNTRNRIVKEAKSHAQVIAGDRVKLFIKFPKFLLPKIKVPNQILFAVYGLLLHEHKNAVVNFSLQRWEEYDKPVPSKEPIVVQYGIRRYTIQPLYSADSNNPNNVHKFERFLHPDVLSVATCIAPVDFTQSPAIFFKPSSTDPKGIELIGHGTFLNADHTRILAKRAILTGHPFRFHKNVVTIRYMFFRAEDVEWFKSIPLFTKTGRSGFIKESLGTHGYFKATFDTKLSAQDAVAMSLYKRMWPRTSLPWSPE</sequence>
<organism evidence="7 8">
    <name type="scientific">Naumovozyma castellii</name>
    <name type="common">Yeast</name>
    <name type="synonym">Saccharomyces castellii</name>
    <dbReference type="NCBI Taxonomy" id="27288"/>
    <lineage>
        <taxon>Eukaryota</taxon>
        <taxon>Fungi</taxon>
        <taxon>Dikarya</taxon>
        <taxon>Ascomycota</taxon>
        <taxon>Saccharomycotina</taxon>
        <taxon>Saccharomycetes</taxon>
        <taxon>Saccharomycetales</taxon>
        <taxon>Saccharomycetaceae</taxon>
        <taxon>Naumovozyma</taxon>
    </lineage>
</organism>
<dbReference type="GeneID" id="96905821"/>
<dbReference type="GO" id="GO:0030688">
    <property type="term" value="C:preribosome, small subunit precursor"/>
    <property type="evidence" value="ECO:0007669"/>
    <property type="project" value="EnsemblFungi"/>
</dbReference>
<proteinExistence type="inferred from homology"/>
<dbReference type="GO" id="GO:0000461">
    <property type="term" value="P:endonucleolytic cleavage to generate mature 3'-end of SSU-rRNA from (SSU-rRNA, 5.8S rRNA, LSU-rRNA)"/>
    <property type="evidence" value="ECO:0007669"/>
    <property type="project" value="EnsemblFungi"/>
</dbReference>
<dbReference type="InterPro" id="IPR030387">
    <property type="entry name" value="G_Bms1/Tsr1_dom"/>
</dbReference>
<evidence type="ECO:0000313" key="8">
    <source>
        <dbReference type="Proteomes" id="UP000001640"/>
    </source>
</evidence>
<evidence type="ECO:0000256" key="2">
    <source>
        <dbReference type="ARBA" id="ARBA00022517"/>
    </source>
</evidence>
<keyword evidence="2" id="KW-0690">Ribosome biogenesis</keyword>
<dbReference type="SMART" id="SM00785">
    <property type="entry name" value="AARP2CN"/>
    <property type="match status" value="1"/>
</dbReference>
<dbReference type="PANTHER" id="PTHR12858:SF1">
    <property type="entry name" value="PRE-RRNA-PROCESSING PROTEIN TSR1 HOMOLOG"/>
    <property type="match status" value="1"/>
</dbReference>
<dbReference type="GO" id="GO:0034511">
    <property type="term" value="F:U3 snoRNA binding"/>
    <property type="evidence" value="ECO:0007669"/>
    <property type="project" value="TreeGrafter"/>
</dbReference>
<accession>G0VKT6</accession>
<dbReference type="Pfam" id="PF22298">
    <property type="entry name" value="Tsr1_G-like"/>
    <property type="match status" value="1"/>
</dbReference>
<name>G0VKT6_NAUCA</name>
<dbReference type="InterPro" id="IPR039761">
    <property type="entry name" value="Bms1/Tsr1"/>
</dbReference>
<comment type="subcellular location">
    <subcellularLocation>
        <location evidence="1">Nucleus</location>
        <location evidence="1">Nucleolus</location>
    </subcellularLocation>
</comment>
<reference evidence="7 8" key="1">
    <citation type="journal article" date="2011" name="Proc. Natl. Acad. Sci. U.S.A.">
        <title>Evolutionary erosion of yeast sex chromosomes by mating-type switching accidents.</title>
        <authorList>
            <person name="Gordon J.L."/>
            <person name="Armisen D."/>
            <person name="Proux-Wera E."/>
            <person name="Oheigeartaigh S.S."/>
            <person name="Byrne K.P."/>
            <person name="Wolfe K.H."/>
        </authorList>
    </citation>
    <scope>NUCLEOTIDE SEQUENCE [LARGE SCALE GENOMIC DNA]</scope>
    <source>
        <strain evidence="8">ATCC 76901 / BCRC 22586 / CBS 4309 / NBRC 1992 / NRRL Y-12630</strain>
    </source>
</reference>
<dbReference type="KEGG" id="ncs:NCAS_0J01450"/>